<organism evidence="3 4">
    <name type="scientific">Pseudomonas rhodesiae</name>
    <dbReference type="NCBI Taxonomy" id="76760"/>
    <lineage>
        <taxon>Bacteria</taxon>
        <taxon>Pseudomonadati</taxon>
        <taxon>Pseudomonadota</taxon>
        <taxon>Gammaproteobacteria</taxon>
        <taxon>Pseudomonadales</taxon>
        <taxon>Pseudomonadaceae</taxon>
        <taxon>Pseudomonas</taxon>
    </lineage>
</organism>
<dbReference type="Gene3D" id="3.40.50.300">
    <property type="entry name" value="P-loop containing nucleotide triphosphate hydrolases"/>
    <property type="match status" value="1"/>
</dbReference>
<evidence type="ECO:0000259" key="1">
    <source>
        <dbReference type="Pfam" id="PF13304"/>
    </source>
</evidence>
<dbReference type="AlphaFoldDB" id="A0AAE8HIY1"/>
<gene>
    <name evidence="2" type="ORF">SAMN04490209_0009</name>
    <name evidence="3" type="ORF">SAMN04490209_5785</name>
</gene>
<proteinExistence type="predicted"/>
<sequence length="551" mass="61601">MSWIIKLEGAPDGFDKHINISSSKHGWNDFGYNYHASIYFTYKSKQIFLSGYVIPLDLKDQKPFAFLSSAPNGEMSYFISLLASPNDYKRLADQLSVDAVAFLLKALHEVSYDRCVGANNYEHIIQTEPFRLGVLRYQDAYLALINGAAGAYIQAPMGDAKVPFKFTTMLPGTENFVALDVAFRDHKFFDDRIHCLIGVNGTGKTNLLARLAIEAASVSNNAQDGPPTILLSGQGVVERFEDSTLSTPEGFRFNRVVSYYSDPSSSLPRFSKLGCFEYHAFNTTAKKESSEFHQNLSYLLVTLLRLTDDAFAREKSKIFNDVLSGFMPMHLLAIPVTADCPSGSCVKDKAGNNWSFVNQMMGEQRSLDILGTIDTTREPSFLTTDLSRVIDMSSGQRSMFHFALHFLNLAGDGTLLIIDEPETYLHPNLVSDYMMLLYNILERTSSIAIIATHSAYVVREVPTHCVHILERKGKKASISRPYLQTLGANVAEISLAVFGDSTVDAYHRKVSESIAKANIPFEQIVEVYRDIFNIDMLMEIKDRISNPGEYD</sequence>
<dbReference type="GO" id="GO:0016887">
    <property type="term" value="F:ATP hydrolysis activity"/>
    <property type="evidence" value="ECO:0007669"/>
    <property type="project" value="InterPro"/>
</dbReference>
<feature type="domain" description="ATPase AAA-type core" evidence="1">
    <location>
        <begin position="391"/>
        <end position="458"/>
    </location>
</feature>
<evidence type="ECO:0000313" key="3">
    <source>
        <dbReference type="EMBL" id="SDV16966.1"/>
    </source>
</evidence>
<dbReference type="RefSeq" id="WP_083377774.1">
    <property type="nucleotide sequence ID" value="NZ_BAAAEG010000001.1"/>
</dbReference>
<evidence type="ECO:0000313" key="4">
    <source>
        <dbReference type="Proteomes" id="UP000182085"/>
    </source>
</evidence>
<dbReference type="Proteomes" id="UP000182085">
    <property type="component" value="Chromosome I"/>
</dbReference>
<keyword evidence="4" id="KW-1185">Reference proteome</keyword>
<dbReference type="EMBL" id="LT629801">
    <property type="protein sequence ID" value="SDV16966.1"/>
    <property type="molecule type" value="Genomic_DNA"/>
</dbReference>
<dbReference type="InterPro" id="IPR003959">
    <property type="entry name" value="ATPase_AAA_core"/>
</dbReference>
<accession>A0AAE8HIY1</accession>
<dbReference type="InterPro" id="IPR051396">
    <property type="entry name" value="Bact_Antivir_Def_Nuclease"/>
</dbReference>
<dbReference type="Pfam" id="PF13304">
    <property type="entry name" value="AAA_21"/>
    <property type="match status" value="1"/>
</dbReference>
<protein>
    <submittedName>
        <fullName evidence="3">AAA domain-containing protein, putative AbiEii toxin, Type IV TA system</fullName>
    </submittedName>
</protein>
<dbReference type="SUPFAM" id="SSF52540">
    <property type="entry name" value="P-loop containing nucleoside triphosphate hydrolases"/>
    <property type="match status" value="1"/>
</dbReference>
<dbReference type="CDD" id="cd00267">
    <property type="entry name" value="ABC_ATPase"/>
    <property type="match status" value="1"/>
</dbReference>
<dbReference type="EMBL" id="LT629801">
    <property type="protein sequence ID" value="SDU86072.1"/>
    <property type="molecule type" value="Genomic_DNA"/>
</dbReference>
<dbReference type="InterPro" id="IPR027417">
    <property type="entry name" value="P-loop_NTPase"/>
</dbReference>
<name>A0AAE8HIY1_9PSED</name>
<dbReference type="PANTHER" id="PTHR43581:SF2">
    <property type="entry name" value="EXCINUCLEASE ATPASE SUBUNIT"/>
    <property type="match status" value="1"/>
</dbReference>
<dbReference type="PANTHER" id="PTHR43581">
    <property type="entry name" value="ATP/GTP PHOSPHATASE"/>
    <property type="match status" value="1"/>
</dbReference>
<dbReference type="GO" id="GO:0005524">
    <property type="term" value="F:ATP binding"/>
    <property type="evidence" value="ECO:0007669"/>
    <property type="project" value="InterPro"/>
</dbReference>
<evidence type="ECO:0000313" key="2">
    <source>
        <dbReference type="EMBL" id="SDU86072.1"/>
    </source>
</evidence>
<reference evidence="3 4" key="1">
    <citation type="submission" date="2016-10" db="EMBL/GenBank/DDBJ databases">
        <authorList>
            <person name="Varghese N."/>
            <person name="Submissions S."/>
        </authorList>
    </citation>
    <scope>NUCLEOTIDE SEQUENCE [LARGE SCALE GENOMIC DNA]</scope>
    <source>
        <strain evidence="3 4">BS2777</strain>
    </source>
</reference>